<name>A0A0X3NZX9_SCHSO</name>
<organism evidence="2">
    <name type="scientific">Schistocephalus solidus</name>
    <name type="common">Tapeworm</name>
    <dbReference type="NCBI Taxonomy" id="70667"/>
    <lineage>
        <taxon>Eukaryota</taxon>
        <taxon>Metazoa</taxon>
        <taxon>Spiralia</taxon>
        <taxon>Lophotrochozoa</taxon>
        <taxon>Platyhelminthes</taxon>
        <taxon>Cestoda</taxon>
        <taxon>Eucestoda</taxon>
        <taxon>Diphyllobothriidea</taxon>
        <taxon>Diphyllobothriidae</taxon>
        <taxon>Schistocephalus</taxon>
    </lineage>
</organism>
<evidence type="ECO:0000313" key="2">
    <source>
        <dbReference type="EMBL" id="JAP43117.1"/>
    </source>
</evidence>
<dbReference type="AlphaFoldDB" id="A0A0X3NZX9"/>
<proteinExistence type="predicted"/>
<evidence type="ECO:0000256" key="1">
    <source>
        <dbReference type="SAM" id="MobiDB-lite"/>
    </source>
</evidence>
<sequence>MSLLSTPSDEIIPRRMHPPLDPSLFIAKPTPARSSRVGTDDNAAVKLASHQSGSSANFTLFPVWIQFTGRHGRNGTLSRQVHPGYKGSGLPTKVAAYSV</sequence>
<dbReference type="EMBL" id="GEEE01020108">
    <property type="protein sequence ID" value="JAP43117.1"/>
    <property type="molecule type" value="Transcribed_RNA"/>
</dbReference>
<dbReference type="GO" id="GO:0000502">
    <property type="term" value="C:proteasome complex"/>
    <property type="evidence" value="ECO:0007669"/>
    <property type="project" value="UniProtKB-KW"/>
</dbReference>
<protein>
    <submittedName>
        <fullName evidence="2">Proteasome subunit beta type-6</fullName>
    </submittedName>
</protein>
<accession>A0A0X3NZX9</accession>
<feature type="region of interest" description="Disordered" evidence="1">
    <location>
        <begin position="1"/>
        <end position="26"/>
    </location>
</feature>
<reference evidence="2" key="1">
    <citation type="submission" date="2016-01" db="EMBL/GenBank/DDBJ databases">
        <title>Reference transcriptome for the parasite Schistocephalus solidus: insights into the molecular evolution of parasitism.</title>
        <authorList>
            <person name="Hebert F.O."/>
            <person name="Grambauer S."/>
            <person name="Barber I."/>
            <person name="Landry C.R."/>
            <person name="Aubin-Horth N."/>
        </authorList>
    </citation>
    <scope>NUCLEOTIDE SEQUENCE</scope>
</reference>
<keyword evidence="2" id="KW-0647">Proteasome</keyword>
<gene>
    <name evidence="2" type="primary">PSB6</name>
    <name evidence="2" type="ORF">TR109395</name>
</gene>